<evidence type="ECO:0000259" key="9">
    <source>
        <dbReference type="Pfam" id="PF02687"/>
    </source>
</evidence>
<accession>A0A2V1GTF8</accession>
<dbReference type="NCBIfam" id="TIGR02212">
    <property type="entry name" value="lolCE"/>
    <property type="match status" value="1"/>
</dbReference>
<comment type="caution">
    <text evidence="11">The sequence shown here is derived from an EMBL/GenBank/DDBJ whole genome shotgun (WGS) entry which is preliminary data.</text>
</comment>
<evidence type="ECO:0000256" key="5">
    <source>
        <dbReference type="ARBA" id="ARBA00022692"/>
    </source>
</evidence>
<keyword evidence="7 8" id="KW-0472">Membrane</keyword>
<dbReference type="EMBL" id="QDDL01000004">
    <property type="protein sequence ID" value="PVZ68888.1"/>
    <property type="molecule type" value="Genomic_DNA"/>
</dbReference>
<dbReference type="OrthoDB" id="9808461at2"/>
<dbReference type="GO" id="GO:0044874">
    <property type="term" value="P:lipoprotein localization to outer membrane"/>
    <property type="evidence" value="ECO:0007669"/>
    <property type="project" value="TreeGrafter"/>
</dbReference>
<evidence type="ECO:0000256" key="6">
    <source>
        <dbReference type="ARBA" id="ARBA00022989"/>
    </source>
</evidence>
<feature type="transmembrane region" description="Helical" evidence="8">
    <location>
        <begin position="21"/>
        <end position="48"/>
    </location>
</feature>
<feature type="domain" description="ABC3 transporter permease C-terminal" evidence="9">
    <location>
        <begin position="274"/>
        <end position="407"/>
    </location>
</feature>
<dbReference type="AlphaFoldDB" id="A0A2V1GTF8"/>
<feature type="transmembrane region" description="Helical" evidence="8">
    <location>
        <begin position="380"/>
        <end position="400"/>
    </location>
</feature>
<evidence type="ECO:0000256" key="4">
    <source>
        <dbReference type="ARBA" id="ARBA00022475"/>
    </source>
</evidence>
<feature type="domain" description="MacB-like periplasmic core" evidence="10">
    <location>
        <begin position="27"/>
        <end position="242"/>
    </location>
</feature>
<evidence type="ECO:0000256" key="1">
    <source>
        <dbReference type="ARBA" id="ARBA00004651"/>
    </source>
</evidence>
<evidence type="ECO:0000259" key="10">
    <source>
        <dbReference type="Pfam" id="PF12704"/>
    </source>
</evidence>
<evidence type="ECO:0000313" key="12">
    <source>
        <dbReference type="Proteomes" id="UP000244906"/>
    </source>
</evidence>
<name>A0A2V1GTF8_9GAMM</name>
<sequence>MFRPLSLYIGLRYTRAKRRTHFISFISMISIAGMALGILALITVLSVMNGFQKELQSRILGMAPHATITEYPGPMKDWQTAADTAKTNPQVTGAAPFINGQGMFTFSGRVQGALIQGILPEVESEVSDLASNMVEGDLQGLLPGDFKVVMGSQLAASLGLQLGDKVTMIIPTANVTLAGAMPRFRRFTLSGIFEVGYQFDSSLALINLSDAQKLFRLKDSVSGVRLRLKDIYQSREIAREVARELDGPHGISDWTREHGNFFAAVQMEKKVMFLILLLIVAVASFNIVSTLVMLVTDKQADIAILRTLGTSPAEIMQIFIVQGVWIGIFGTLLGTIGGVALALNVTDLVAWIEQVSGSQILASDVYYISFLPSELRWMDVITIGCASLVMSFIATLYPAWRASRVKPAEALRYE</sequence>
<keyword evidence="5 8" id="KW-0812">Transmembrane</keyword>
<proteinExistence type="inferred from homology"/>
<dbReference type="GO" id="GO:0098797">
    <property type="term" value="C:plasma membrane protein complex"/>
    <property type="evidence" value="ECO:0007669"/>
    <property type="project" value="TreeGrafter"/>
</dbReference>
<organism evidence="11 12">
    <name type="scientific">Pelagibaculum spongiae</name>
    <dbReference type="NCBI Taxonomy" id="2080658"/>
    <lineage>
        <taxon>Bacteria</taxon>
        <taxon>Pseudomonadati</taxon>
        <taxon>Pseudomonadota</taxon>
        <taxon>Gammaproteobacteria</taxon>
        <taxon>Oceanospirillales</taxon>
        <taxon>Pelagibaculum</taxon>
    </lineage>
</organism>
<dbReference type="Pfam" id="PF12704">
    <property type="entry name" value="MacB_PCD"/>
    <property type="match status" value="1"/>
</dbReference>
<comment type="subcellular location">
    <subcellularLocation>
        <location evidence="1">Cell membrane</location>
        <topology evidence="1">Multi-pass membrane protein</topology>
    </subcellularLocation>
</comment>
<dbReference type="Proteomes" id="UP000244906">
    <property type="component" value="Unassembled WGS sequence"/>
</dbReference>
<dbReference type="PANTHER" id="PTHR30489:SF0">
    <property type="entry name" value="LIPOPROTEIN-RELEASING SYSTEM TRANSMEMBRANE PROTEIN LOLE"/>
    <property type="match status" value="1"/>
</dbReference>
<dbReference type="InterPro" id="IPR051447">
    <property type="entry name" value="Lipoprotein-release_system"/>
</dbReference>
<evidence type="ECO:0000256" key="7">
    <source>
        <dbReference type="ARBA" id="ARBA00023136"/>
    </source>
</evidence>
<dbReference type="GO" id="GO:0042953">
    <property type="term" value="P:lipoprotein transport"/>
    <property type="evidence" value="ECO:0007669"/>
    <property type="project" value="InterPro"/>
</dbReference>
<dbReference type="RefSeq" id="WP_116687273.1">
    <property type="nucleotide sequence ID" value="NZ_CAWNYD010000004.1"/>
</dbReference>
<evidence type="ECO:0000256" key="2">
    <source>
        <dbReference type="ARBA" id="ARBA00005236"/>
    </source>
</evidence>
<keyword evidence="3" id="KW-0813">Transport</keyword>
<dbReference type="PANTHER" id="PTHR30489">
    <property type="entry name" value="LIPOPROTEIN-RELEASING SYSTEM TRANSMEMBRANE PROTEIN LOLE"/>
    <property type="match status" value="1"/>
</dbReference>
<protein>
    <submittedName>
        <fullName evidence="11">Lipoprotein-releasing ABC transporter permease subunit</fullName>
    </submittedName>
</protein>
<evidence type="ECO:0000256" key="8">
    <source>
        <dbReference type="SAM" id="Phobius"/>
    </source>
</evidence>
<reference evidence="11 12" key="1">
    <citation type="submission" date="2018-04" db="EMBL/GenBank/DDBJ databases">
        <title>Thalassorhabdus spongiae gen. nov., sp. nov., isolated from a marine sponge in South-West Iceland.</title>
        <authorList>
            <person name="Knobloch S."/>
            <person name="Daussin A."/>
            <person name="Johannsson R."/>
            <person name="Marteinsson V.T."/>
        </authorList>
    </citation>
    <scope>NUCLEOTIDE SEQUENCE [LARGE SCALE GENOMIC DNA]</scope>
    <source>
        <strain evidence="11 12">Hp12</strain>
    </source>
</reference>
<dbReference type="InterPro" id="IPR025857">
    <property type="entry name" value="MacB_PCD"/>
</dbReference>
<gene>
    <name evidence="11" type="ORF">DC094_11585</name>
</gene>
<keyword evidence="6 8" id="KW-1133">Transmembrane helix</keyword>
<comment type="similarity">
    <text evidence="2">Belongs to the ABC-4 integral membrane protein family. LolC/E subfamily.</text>
</comment>
<feature type="transmembrane region" description="Helical" evidence="8">
    <location>
        <begin position="316"/>
        <end position="343"/>
    </location>
</feature>
<dbReference type="Pfam" id="PF02687">
    <property type="entry name" value="FtsX"/>
    <property type="match status" value="1"/>
</dbReference>
<dbReference type="InterPro" id="IPR011925">
    <property type="entry name" value="LolCE_TM"/>
</dbReference>
<evidence type="ECO:0000313" key="11">
    <source>
        <dbReference type="EMBL" id="PVZ68888.1"/>
    </source>
</evidence>
<evidence type="ECO:0000256" key="3">
    <source>
        <dbReference type="ARBA" id="ARBA00022448"/>
    </source>
</evidence>
<keyword evidence="4" id="KW-1003">Cell membrane</keyword>
<keyword evidence="12" id="KW-1185">Reference proteome</keyword>
<dbReference type="InterPro" id="IPR003838">
    <property type="entry name" value="ABC3_permease_C"/>
</dbReference>
<feature type="transmembrane region" description="Helical" evidence="8">
    <location>
        <begin position="271"/>
        <end position="295"/>
    </location>
</feature>
<keyword evidence="11" id="KW-0449">Lipoprotein</keyword>